<gene>
    <name evidence="2" type="ORF">H8S23_13080</name>
</gene>
<dbReference type="PANTHER" id="PTHR36111:SF2">
    <property type="entry name" value="INNER MEMBRANE PROTEIN"/>
    <property type="match status" value="1"/>
</dbReference>
<feature type="transmembrane region" description="Helical" evidence="1">
    <location>
        <begin position="6"/>
        <end position="24"/>
    </location>
</feature>
<sequence>MLGTIVNAAAVVAGGLLGLLFKKGMKPALEESIHKALGVAVLVLGFNGIVSSMFTVSAEGRLSSSGELLLIVSLVVGMLAGELLRIDDRLNSFGRRIEQKVGAAGFAASFVNGTLIFCVGAMTIVGALNDGLYHDPSILYVKSMLDAIGAVVFGATLGVGVCFCAIPILLYEGGLTLLAGLLEPYLQGALLDQICMVGYAMVACIGINFISREAKIKTANLLPALLVPAVWSFLSRLFT</sequence>
<feature type="transmembrane region" description="Helical" evidence="1">
    <location>
        <begin position="148"/>
        <end position="170"/>
    </location>
</feature>
<feature type="transmembrane region" description="Helical" evidence="1">
    <location>
        <begin position="36"/>
        <end position="56"/>
    </location>
</feature>
<dbReference type="Proteomes" id="UP000659630">
    <property type="component" value="Unassembled WGS sequence"/>
</dbReference>
<evidence type="ECO:0000313" key="3">
    <source>
        <dbReference type="Proteomes" id="UP000659630"/>
    </source>
</evidence>
<dbReference type="EMBL" id="JACONZ010000005">
    <property type="protein sequence ID" value="MBC5582440.1"/>
    <property type="molecule type" value="Genomic_DNA"/>
</dbReference>
<feature type="transmembrane region" description="Helical" evidence="1">
    <location>
        <begin position="221"/>
        <end position="238"/>
    </location>
</feature>
<name>A0A923L235_9FIRM</name>
<feature type="transmembrane region" description="Helical" evidence="1">
    <location>
        <begin position="190"/>
        <end position="209"/>
    </location>
</feature>
<accession>A0A923L235</accession>
<keyword evidence="1" id="KW-0472">Membrane</keyword>
<proteinExistence type="predicted"/>
<keyword evidence="3" id="KW-1185">Reference proteome</keyword>
<organism evidence="2 3">
    <name type="scientific">Anaerofilum hominis</name>
    <dbReference type="NCBI Taxonomy" id="2763016"/>
    <lineage>
        <taxon>Bacteria</taxon>
        <taxon>Bacillati</taxon>
        <taxon>Bacillota</taxon>
        <taxon>Clostridia</taxon>
        <taxon>Eubacteriales</taxon>
        <taxon>Oscillospiraceae</taxon>
        <taxon>Anaerofilum</taxon>
    </lineage>
</organism>
<dbReference type="Pfam" id="PF04474">
    <property type="entry name" value="DUF554"/>
    <property type="match status" value="1"/>
</dbReference>
<dbReference type="InterPro" id="IPR007563">
    <property type="entry name" value="DUF554"/>
</dbReference>
<evidence type="ECO:0000313" key="2">
    <source>
        <dbReference type="EMBL" id="MBC5582440.1"/>
    </source>
</evidence>
<protein>
    <submittedName>
        <fullName evidence="2">DUF554 domain-containing protein</fullName>
    </submittedName>
</protein>
<evidence type="ECO:0000256" key="1">
    <source>
        <dbReference type="SAM" id="Phobius"/>
    </source>
</evidence>
<keyword evidence="1" id="KW-0812">Transmembrane</keyword>
<comment type="caution">
    <text evidence="2">The sequence shown here is derived from an EMBL/GenBank/DDBJ whole genome shotgun (WGS) entry which is preliminary data.</text>
</comment>
<dbReference type="PANTHER" id="PTHR36111">
    <property type="entry name" value="INNER MEMBRANE PROTEIN-RELATED"/>
    <property type="match status" value="1"/>
</dbReference>
<feature type="transmembrane region" description="Helical" evidence="1">
    <location>
        <begin position="68"/>
        <end position="86"/>
    </location>
</feature>
<keyword evidence="1" id="KW-1133">Transmembrane helix</keyword>
<reference evidence="2" key="1">
    <citation type="submission" date="2020-08" db="EMBL/GenBank/DDBJ databases">
        <title>Genome public.</title>
        <authorList>
            <person name="Liu C."/>
            <person name="Sun Q."/>
        </authorList>
    </citation>
    <scope>NUCLEOTIDE SEQUENCE</scope>
    <source>
        <strain evidence="2">BX8</strain>
    </source>
</reference>
<feature type="transmembrane region" description="Helical" evidence="1">
    <location>
        <begin position="106"/>
        <end position="128"/>
    </location>
</feature>
<dbReference type="AlphaFoldDB" id="A0A923L235"/>